<dbReference type="PANTHER" id="PTHR45339:SF1">
    <property type="entry name" value="HYBRID SIGNAL TRANSDUCTION HISTIDINE KINASE J"/>
    <property type="match status" value="1"/>
</dbReference>
<dbReference type="SMART" id="SM00387">
    <property type="entry name" value="HATPase_c"/>
    <property type="match status" value="1"/>
</dbReference>
<dbReference type="PROSITE" id="PS50885">
    <property type="entry name" value="HAMP"/>
    <property type="match status" value="1"/>
</dbReference>
<feature type="domain" description="HAMP" evidence="23">
    <location>
        <begin position="186"/>
        <end position="239"/>
    </location>
</feature>
<dbReference type="OrthoDB" id="8552871at2"/>
<evidence type="ECO:0000259" key="21">
    <source>
        <dbReference type="PROSITE" id="PS50109"/>
    </source>
</evidence>
<feature type="transmembrane region" description="Helical" evidence="20">
    <location>
        <begin position="159"/>
        <end position="180"/>
    </location>
</feature>
<dbReference type="InterPro" id="IPR036641">
    <property type="entry name" value="HPT_dom_sf"/>
</dbReference>
<dbReference type="InterPro" id="IPR036097">
    <property type="entry name" value="HisK_dim/P_sf"/>
</dbReference>
<dbReference type="CDD" id="cd17546">
    <property type="entry name" value="REC_hyHK_CKI1_RcsC-like"/>
    <property type="match status" value="1"/>
</dbReference>
<keyword evidence="6" id="KW-0808">Transferase</keyword>
<evidence type="ECO:0000256" key="10">
    <source>
        <dbReference type="ARBA" id="ARBA00022840"/>
    </source>
</evidence>
<dbReference type="SMART" id="SM00388">
    <property type="entry name" value="HisKA"/>
    <property type="match status" value="1"/>
</dbReference>
<dbReference type="CDD" id="cd00082">
    <property type="entry name" value="HisKA"/>
    <property type="match status" value="1"/>
</dbReference>
<dbReference type="FunFam" id="3.30.565.10:FF:000010">
    <property type="entry name" value="Sensor histidine kinase RcsC"/>
    <property type="match status" value="1"/>
</dbReference>
<dbReference type="Pfam" id="PF00072">
    <property type="entry name" value="Response_reg"/>
    <property type="match status" value="1"/>
</dbReference>
<keyword evidence="12" id="KW-0902">Two-component regulatory system</keyword>
<dbReference type="InterPro" id="IPR011006">
    <property type="entry name" value="CheY-like_superfamily"/>
</dbReference>
<dbReference type="InterPro" id="IPR003660">
    <property type="entry name" value="HAMP_dom"/>
</dbReference>
<dbReference type="InterPro" id="IPR005467">
    <property type="entry name" value="His_kinase_dom"/>
</dbReference>
<dbReference type="Gene3D" id="1.20.120.160">
    <property type="entry name" value="HPT domain"/>
    <property type="match status" value="1"/>
</dbReference>
<dbReference type="Proteomes" id="UP000389128">
    <property type="component" value="Unassembled WGS sequence"/>
</dbReference>
<evidence type="ECO:0000259" key="23">
    <source>
        <dbReference type="PROSITE" id="PS50885"/>
    </source>
</evidence>
<dbReference type="FunFam" id="1.10.287.130:FF:000002">
    <property type="entry name" value="Two-component osmosensing histidine kinase"/>
    <property type="match status" value="1"/>
</dbReference>
<evidence type="ECO:0000256" key="16">
    <source>
        <dbReference type="ARBA" id="ARBA00068150"/>
    </source>
</evidence>
<sequence>MQNLRDLPIGRKLSIIVRRSVLIALGVALLTIFVTEVRNEIQRADEDGRVLSEIVADGAISPLRFDDSRVADSLLASLRYHQRVAAAVLVRPDGTIFAAYPASLRSQPARVSALRILAGQGTTHWQPLCLVVNQPLRSDGELLGELILEFDLKPVIGRIALWVAFALLGLVVALIAAALFTRRMQGMIVEPLQQLAGVVREVGTHKRYDLRAPPGYADEVGELIAGFNGMLAEIATRDRELTLHREHLASEVAVRTAELQGAKEQAEAASRAKSQFLANMSHEIRTPMNGVLGMIGLLRQTSLAERQGRFVDMLDNSACALMEIINDVLDVSKIEAGRLELEVLPFSLRDTVDQVAALFATSAHERGLLLRLYVDHRVPDHVVGDALRVRQVLNNLVSNAQKFTEKGEISIVITRVPCVSGGRLRLRAEVRDSGIGVPRGAGARLFQSFSQADNSMARRFGGTGLGLSIAKQLVELMGGEIDYITEPGRGSCFWVEFELGIDTQHGPAEQPLTGRAALLAIGDPLLRDALVEQLAFFGCRSELAYDRPAVSEMLDVGTGFDWVVVDPSFDAGTGLELLASLRERPERPLLAAVVGAGRDDAVCVQGAGAELVLARPLTGSEIRRFLLSELTVATAPDPAGSTLAAHVLVVEDHPVNREVVTAVLESLGCRVSVAEDGRKALEACREGHFGLILMDIQMPEMDGRQATLAIRADEAERGLPRMPIVALTANALKEDRDACLAAGMDDYLVKPVSREQLWAVLSRWLREALPSDPDGGCVAPPPAAEVATPSVPLEPAMDLDLLMALPGVNGNRASPMLQRLLPLFVGETERNVQGLRAGVAAGDAPAVRALAHKMKSGCLAVGAVRLALRARRLDERIKGGAMPTIDDVNGIVEAWDACVAVLLKENLVSVDVLEGVESPMQR</sequence>
<evidence type="ECO:0000313" key="26">
    <source>
        <dbReference type="Proteomes" id="UP000389128"/>
    </source>
</evidence>
<evidence type="ECO:0000256" key="12">
    <source>
        <dbReference type="ARBA" id="ARBA00023012"/>
    </source>
</evidence>
<dbReference type="EC" id="2.7.13.3" evidence="3"/>
<feature type="modified residue" description="4-aspartylphosphate" evidence="19">
    <location>
        <position position="695"/>
    </location>
</feature>
<dbReference type="SUPFAM" id="SSF47226">
    <property type="entry name" value="Histidine-containing phosphotransfer domain, HPT domain"/>
    <property type="match status" value="1"/>
</dbReference>
<dbReference type="PANTHER" id="PTHR45339">
    <property type="entry name" value="HYBRID SIGNAL TRANSDUCTION HISTIDINE KINASE J"/>
    <property type="match status" value="1"/>
</dbReference>
<feature type="modified residue" description="4-aspartylphosphate" evidence="19">
    <location>
        <position position="566"/>
    </location>
</feature>
<dbReference type="InterPro" id="IPR033417">
    <property type="entry name" value="CHASE8"/>
</dbReference>
<dbReference type="SUPFAM" id="SSF47384">
    <property type="entry name" value="Homodimeric domain of signal transducing histidine kinase"/>
    <property type="match status" value="1"/>
</dbReference>
<evidence type="ECO:0000259" key="22">
    <source>
        <dbReference type="PROSITE" id="PS50110"/>
    </source>
</evidence>
<dbReference type="Pfam" id="PF02518">
    <property type="entry name" value="HATPase_c"/>
    <property type="match status" value="1"/>
</dbReference>
<evidence type="ECO:0000256" key="15">
    <source>
        <dbReference type="ARBA" id="ARBA00064003"/>
    </source>
</evidence>
<dbReference type="CDD" id="cd16922">
    <property type="entry name" value="HATPase_EvgS-ArcB-TorS-like"/>
    <property type="match status" value="1"/>
</dbReference>
<evidence type="ECO:0000256" key="4">
    <source>
        <dbReference type="ARBA" id="ARBA00022475"/>
    </source>
</evidence>
<evidence type="ECO:0000256" key="18">
    <source>
        <dbReference type="PROSITE-ProRule" id="PRU00110"/>
    </source>
</evidence>
<dbReference type="InterPro" id="IPR001789">
    <property type="entry name" value="Sig_transdc_resp-reg_receiver"/>
</dbReference>
<comment type="subunit">
    <text evidence="15">At low DSF concentrations, interacts with RpfF.</text>
</comment>
<evidence type="ECO:0000256" key="19">
    <source>
        <dbReference type="PROSITE-ProRule" id="PRU00169"/>
    </source>
</evidence>
<dbReference type="GO" id="GO:0005886">
    <property type="term" value="C:plasma membrane"/>
    <property type="evidence" value="ECO:0007669"/>
    <property type="project" value="UniProtKB-SubCell"/>
</dbReference>
<dbReference type="CDD" id="cd06225">
    <property type="entry name" value="HAMP"/>
    <property type="match status" value="1"/>
</dbReference>
<keyword evidence="8" id="KW-0547">Nucleotide-binding</keyword>
<dbReference type="Gene3D" id="6.10.340.10">
    <property type="match status" value="1"/>
</dbReference>
<dbReference type="EMBL" id="SDKK01000010">
    <property type="protein sequence ID" value="TYC56611.1"/>
    <property type="molecule type" value="Genomic_DNA"/>
</dbReference>
<dbReference type="PROSITE" id="PS50894">
    <property type="entry name" value="HPT"/>
    <property type="match status" value="1"/>
</dbReference>
<keyword evidence="26" id="KW-1185">Reference proteome</keyword>
<evidence type="ECO:0000313" key="25">
    <source>
        <dbReference type="EMBL" id="TYC56611.1"/>
    </source>
</evidence>
<dbReference type="Pfam" id="PF17152">
    <property type="entry name" value="CHASE8"/>
    <property type="match status" value="1"/>
</dbReference>
<reference evidence="25 26" key="1">
    <citation type="submission" date="2019-01" db="EMBL/GenBank/DDBJ databases">
        <title>Zoogloea oleivorans genome sequencing and assembly.</title>
        <authorList>
            <person name="Tancsics A."/>
            <person name="Farkas M."/>
            <person name="Kriszt B."/>
            <person name="Maroti G."/>
            <person name="Horvath B."/>
        </authorList>
    </citation>
    <scope>NUCLEOTIDE SEQUENCE [LARGE SCALE GENOMIC DNA]</scope>
    <source>
        <strain evidence="25 26">Buc</strain>
    </source>
</reference>
<dbReference type="Gene3D" id="3.40.50.2300">
    <property type="match status" value="2"/>
</dbReference>
<keyword evidence="10" id="KW-0067">ATP-binding</keyword>
<evidence type="ECO:0000259" key="24">
    <source>
        <dbReference type="PROSITE" id="PS50894"/>
    </source>
</evidence>
<feature type="transmembrane region" description="Helical" evidence="20">
    <location>
        <begin position="15"/>
        <end position="34"/>
    </location>
</feature>
<dbReference type="GO" id="GO:0000155">
    <property type="term" value="F:phosphorelay sensor kinase activity"/>
    <property type="evidence" value="ECO:0007669"/>
    <property type="project" value="InterPro"/>
</dbReference>
<evidence type="ECO:0000256" key="1">
    <source>
        <dbReference type="ARBA" id="ARBA00000085"/>
    </source>
</evidence>
<evidence type="ECO:0000256" key="14">
    <source>
        <dbReference type="ARBA" id="ARBA00058004"/>
    </source>
</evidence>
<dbReference type="Pfam" id="PF00512">
    <property type="entry name" value="HisKA"/>
    <property type="match status" value="1"/>
</dbReference>
<feature type="domain" description="Response regulatory" evidence="22">
    <location>
        <begin position="646"/>
        <end position="765"/>
    </location>
</feature>
<feature type="modified residue" description="Phosphohistidine" evidence="18">
    <location>
        <position position="852"/>
    </location>
</feature>
<feature type="domain" description="Histidine kinase" evidence="21">
    <location>
        <begin position="279"/>
        <end position="501"/>
    </location>
</feature>
<dbReference type="InterPro" id="IPR036890">
    <property type="entry name" value="HATPase_C_sf"/>
</dbReference>
<feature type="domain" description="HPt" evidence="24">
    <location>
        <begin position="813"/>
        <end position="916"/>
    </location>
</feature>
<evidence type="ECO:0000256" key="7">
    <source>
        <dbReference type="ARBA" id="ARBA00022692"/>
    </source>
</evidence>
<dbReference type="Gene3D" id="3.30.565.10">
    <property type="entry name" value="Histidine kinase-like ATPase, C-terminal domain"/>
    <property type="match status" value="1"/>
</dbReference>
<dbReference type="PROSITE" id="PS50110">
    <property type="entry name" value="RESPONSE_REGULATORY"/>
    <property type="match status" value="2"/>
</dbReference>
<evidence type="ECO:0000256" key="6">
    <source>
        <dbReference type="ARBA" id="ARBA00022679"/>
    </source>
</evidence>
<keyword evidence="4" id="KW-1003">Cell membrane</keyword>
<keyword evidence="13 20" id="KW-0472">Membrane</keyword>
<accession>A0A6C2CRT5</accession>
<comment type="catalytic activity">
    <reaction evidence="1">
        <text>ATP + protein L-histidine = ADP + protein N-phospho-L-histidine.</text>
        <dbReference type="EC" id="2.7.13.3"/>
    </reaction>
</comment>
<dbReference type="GO" id="GO:0005524">
    <property type="term" value="F:ATP binding"/>
    <property type="evidence" value="ECO:0007669"/>
    <property type="project" value="UniProtKB-KW"/>
</dbReference>
<comment type="caution">
    <text evidence="25">The sequence shown here is derived from an EMBL/GenBank/DDBJ whole genome shotgun (WGS) entry which is preliminary data.</text>
</comment>
<organism evidence="25 26">
    <name type="scientific">Zoogloea oleivorans</name>
    <dbReference type="NCBI Taxonomy" id="1552750"/>
    <lineage>
        <taxon>Bacteria</taxon>
        <taxon>Pseudomonadati</taxon>
        <taxon>Pseudomonadota</taxon>
        <taxon>Betaproteobacteria</taxon>
        <taxon>Rhodocyclales</taxon>
        <taxon>Zoogloeaceae</taxon>
        <taxon>Zoogloea</taxon>
    </lineage>
</organism>
<dbReference type="AlphaFoldDB" id="A0A6C2CRT5"/>
<proteinExistence type="predicted"/>
<dbReference type="SUPFAM" id="SSF52172">
    <property type="entry name" value="CheY-like"/>
    <property type="match status" value="2"/>
</dbReference>
<name>A0A6C2CRT5_9RHOO</name>
<dbReference type="RefSeq" id="WP_148579349.1">
    <property type="nucleotide sequence ID" value="NZ_SDKK01000010.1"/>
</dbReference>
<dbReference type="Pfam" id="PF01627">
    <property type="entry name" value="Hpt"/>
    <property type="match status" value="1"/>
</dbReference>
<dbReference type="Gene3D" id="1.10.287.130">
    <property type="match status" value="1"/>
</dbReference>
<feature type="domain" description="Response regulatory" evidence="22">
    <location>
        <begin position="516"/>
        <end position="630"/>
    </location>
</feature>
<dbReference type="PROSITE" id="PS50109">
    <property type="entry name" value="HIS_KIN"/>
    <property type="match status" value="1"/>
</dbReference>
<dbReference type="Pfam" id="PF00672">
    <property type="entry name" value="HAMP"/>
    <property type="match status" value="1"/>
</dbReference>
<evidence type="ECO:0000256" key="17">
    <source>
        <dbReference type="ARBA" id="ARBA00070152"/>
    </source>
</evidence>
<dbReference type="PRINTS" id="PR00344">
    <property type="entry name" value="BCTRLSENSOR"/>
</dbReference>
<dbReference type="InterPro" id="IPR003594">
    <property type="entry name" value="HATPase_dom"/>
</dbReference>
<comment type="subcellular location">
    <subcellularLocation>
        <location evidence="2">Cell membrane</location>
        <topology evidence="2">Multi-pass membrane protein</topology>
    </subcellularLocation>
</comment>
<evidence type="ECO:0000256" key="3">
    <source>
        <dbReference type="ARBA" id="ARBA00012438"/>
    </source>
</evidence>
<dbReference type="SMART" id="SM00304">
    <property type="entry name" value="HAMP"/>
    <property type="match status" value="1"/>
</dbReference>
<keyword evidence="11 20" id="KW-1133">Transmembrane helix</keyword>
<evidence type="ECO:0000256" key="2">
    <source>
        <dbReference type="ARBA" id="ARBA00004651"/>
    </source>
</evidence>
<dbReference type="InterPro" id="IPR004358">
    <property type="entry name" value="Sig_transdc_His_kin-like_C"/>
</dbReference>
<keyword evidence="7 20" id="KW-0812">Transmembrane</keyword>
<keyword evidence="5 19" id="KW-0597">Phosphoprotein</keyword>
<dbReference type="InterPro" id="IPR003661">
    <property type="entry name" value="HisK_dim/P_dom"/>
</dbReference>
<gene>
    <name evidence="25" type="ORF">ETQ85_12225</name>
</gene>
<evidence type="ECO:0000256" key="11">
    <source>
        <dbReference type="ARBA" id="ARBA00022989"/>
    </source>
</evidence>
<evidence type="ECO:0000256" key="5">
    <source>
        <dbReference type="ARBA" id="ARBA00022553"/>
    </source>
</evidence>
<evidence type="ECO:0000256" key="20">
    <source>
        <dbReference type="SAM" id="Phobius"/>
    </source>
</evidence>
<dbReference type="SUPFAM" id="SSF55874">
    <property type="entry name" value="ATPase domain of HSP90 chaperone/DNA topoisomerase II/histidine kinase"/>
    <property type="match status" value="1"/>
</dbReference>
<dbReference type="SMART" id="SM00448">
    <property type="entry name" value="REC"/>
    <property type="match status" value="1"/>
</dbReference>
<dbReference type="InterPro" id="IPR008207">
    <property type="entry name" value="Sig_transdc_His_kin_Hpt_dom"/>
</dbReference>
<comment type="function">
    <text evidence="14">Member of the two-component regulatory system BvgS/BvgA. Phosphorylates BvgA via a four-step phosphorelay in response to environmental signals.</text>
</comment>
<keyword evidence="9" id="KW-0418">Kinase</keyword>
<evidence type="ECO:0000256" key="9">
    <source>
        <dbReference type="ARBA" id="ARBA00022777"/>
    </source>
</evidence>
<evidence type="ECO:0000256" key="13">
    <source>
        <dbReference type="ARBA" id="ARBA00023136"/>
    </source>
</evidence>
<protein>
    <recommendedName>
        <fullName evidence="16">Sensory/regulatory protein RpfC</fullName>
        <ecNumber evidence="3">2.7.13.3</ecNumber>
    </recommendedName>
    <alternativeName>
        <fullName evidence="17">Virulence sensor protein BvgS</fullName>
    </alternativeName>
</protein>
<evidence type="ECO:0000256" key="8">
    <source>
        <dbReference type="ARBA" id="ARBA00022741"/>
    </source>
</evidence>